<keyword evidence="2" id="KW-1003">Cell membrane</keyword>
<feature type="transmembrane region" description="Helical" evidence="6">
    <location>
        <begin position="154"/>
        <end position="172"/>
    </location>
</feature>
<dbReference type="PIRSF" id="PIRSF038958">
    <property type="entry name" value="PG_synth_SpoVB"/>
    <property type="match status" value="1"/>
</dbReference>
<organism evidence="7 8">
    <name type="scientific">Streptococcus salivarius K12</name>
    <dbReference type="NCBI Taxonomy" id="1200793"/>
    <lineage>
        <taxon>Bacteria</taxon>
        <taxon>Bacillati</taxon>
        <taxon>Bacillota</taxon>
        <taxon>Bacilli</taxon>
        <taxon>Lactobacillales</taxon>
        <taxon>Streptococcaceae</taxon>
        <taxon>Streptococcus</taxon>
    </lineage>
</organism>
<dbReference type="AlphaFoldDB" id="J7TH21"/>
<evidence type="ECO:0000256" key="5">
    <source>
        <dbReference type="ARBA" id="ARBA00023136"/>
    </source>
</evidence>
<feature type="transmembrane region" description="Helical" evidence="6">
    <location>
        <begin position="556"/>
        <end position="578"/>
    </location>
</feature>
<feature type="transmembrane region" description="Helical" evidence="6">
    <location>
        <begin position="523"/>
        <end position="544"/>
    </location>
</feature>
<protein>
    <submittedName>
        <fullName evidence="7">Export protein for polysaccharides and teichoic acid</fullName>
    </submittedName>
</protein>
<sequence length="599" mass="66767">MSWSIISLKLWSFLRTSRTCSIVIIVPILALMFLFYKSQPKVYNKLDYILFSRKKVMTETKTDTQQQQMLRGTAWMTASNIISRLLGALYIIPWYAWMGKQGDQANALFGQGYNIYALFLLISTAGIPVAIAKQVSKYNTLGKMETSFFLLKRILYYMIGLGLIFGVFMYFASPWMSYLSGGDEDLVRVMRSLSWAVVIFPSMSVLRGFFQGFNNMKPYALSQIAEQIIRVIWMLLATFFIMKIGTGDYVTAVVQSTFAAFIGMLASYGVLFFYLWKEGKLKSLFGKQAVHPDINPTAIVIETFKEAIPFIITGSAIQLFQLIDQWTFIRTMEKFTSYSNSQLQVLYAYLSSNPSKITMILIAVALSIAGVGIPLLTENMVKKDLKGAAKLIINNLQLLLLFIVPAIVGSVILAKPLYTVFYGAPDSQAHLLFVASLIQVIFLALYSVLAPMLQAIFETRKAINYFAIGVLVKAILQLPLIIFLGALGPVISTAIGLGVPIALMYNHLHTVTHFSRKTVFRKALLICILTVLMAIPVAIFYWLFQFVLSPTSRMGSVIYLVIGGGLGIGVYGVLALVTRMADQLLGARAASLRAKLHIK</sequence>
<feature type="transmembrane region" description="Helical" evidence="6">
    <location>
        <begin position="357"/>
        <end position="377"/>
    </location>
</feature>
<comment type="caution">
    <text evidence="7">The sequence shown here is derived from an EMBL/GenBank/DDBJ whole genome shotgun (WGS) entry which is preliminary data.</text>
</comment>
<feature type="transmembrane region" description="Helical" evidence="6">
    <location>
        <begin position="307"/>
        <end position="329"/>
    </location>
</feature>
<dbReference type="PANTHER" id="PTHR30250:SF21">
    <property type="entry name" value="LIPID II FLIPPASE MURJ"/>
    <property type="match status" value="1"/>
</dbReference>
<dbReference type="InterPro" id="IPR024923">
    <property type="entry name" value="PG_synth_SpoVB"/>
</dbReference>
<evidence type="ECO:0000256" key="4">
    <source>
        <dbReference type="ARBA" id="ARBA00022989"/>
    </source>
</evidence>
<evidence type="ECO:0000313" key="7">
    <source>
        <dbReference type="EMBL" id="EJO16411.1"/>
    </source>
</evidence>
<dbReference type="InterPro" id="IPR050833">
    <property type="entry name" value="Poly_Biosynth_Transport"/>
</dbReference>
<feature type="transmembrane region" description="Helical" evidence="6">
    <location>
        <begin position="74"/>
        <end position="95"/>
    </location>
</feature>
<dbReference type="PATRIC" id="fig|1200793.3.peg.310"/>
<name>J7TH21_STRSL</name>
<evidence type="ECO:0000256" key="6">
    <source>
        <dbReference type="SAM" id="Phobius"/>
    </source>
</evidence>
<feature type="transmembrane region" description="Helical" evidence="6">
    <location>
        <begin position="462"/>
        <end position="484"/>
    </location>
</feature>
<dbReference type="Pfam" id="PF01943">
    <property type="entry name" value="Polysacc_synt"/>
    <property type="match status" value="1"/>
</dbReference>
<feature type="transmembrane region" description="Helical" evidence="6">
    <location>
        <begin position="16"/>
        <end position="36"/>
    </location>
</feature>
<feature type="transmembrane region" description="Helical" evidence="6">
    <location>
        <begin position="258"/>
        <end position="276"/>
    </location>
</feature>
<feature type="transmembrane region" description="Helical" evidence="6">
    <location>
        <begin position="490"/>
        <end position="511"/>
    </location>
</feature>
<evidence type="ECO:0000256" key="3">
    <source>
        <dbReference type="ARBA" id="ARBA00022692"/>
    </source>
</evidence>
<evidence type="ECO:0000313" key="8">
    <source>
        <dbReference type="Proteomes" id="UP000006983"/>
    </source>
</evidence>
<evidence type="ECO:0000256" key="2">
    <source>
        <dbReference type="ARBA" id="ARBA00022475"/>
    </source>
</evidence>
<proteinExistence type="predicted"/>
<dbReference type="GO" id="GO:0005886">
    <property type="term" value="C:plasma membrane"/>
    <property type="evidence" value="ECO:0007669"/>
    <property type="project" value="UniProtKB-SubCell"/>
</dbReference>
<gene>
    <name evidence="7" type="ORF">RSSL_00235</name>
</gene>
<feature type="transmembrane region" description="Helical" evidence="6">
    <location>
        <begin position="430"/>
        <end position="450"/>
    </location>
</feature>
<dbReference type="Proteomes" id="UP000006983">
    <property type="component" value="Unassembled WGS sequence"/>
</dbReference>
<feature type="transmembrane region" description="Helical" evidence="6">
    <location>
        <begin position="192"/>
        <end position="210"/>
    </location>
</feature>
<evidence type="ECO:0000256" key="1">
    <source>
        <dbReference type="ARBA" id="ARBA00004651"/>
    </source>
</evidence>
<keyword evidence="4 6" id="KW-1133">Transmembrane helix</keyword>
<keyword evidence="8" id="KW-1185">Reference proteome</keyword>
<keyword evidence="3 6" id="KW-0812">Transmembrane</keyword>
<accession>J7TH21</accession>
<feature type="transmembrane region" description="Helical" evidence="6">
    <location>
        <begin position="398"/>
        <end position="418"/>
    </location>
</feature>
<dbReference type="PANTHER" id="PTHR30250">
    <property type="entry name" value="PST FAMILY PREDICTED COLANIC ACID TRANSPORTER"/>
    <property type="match status" value="1"/>
</dbReference>
<reference evidence="7 8" key="1">
    <citation type="journal article" date="2012" name="J. Bacteriol.">
        <title>Genome Sequence of the Lantibiotic Bacteriocin Producer Streptococcus salivarius Strain K12.</title>
        <authorList>
            <person name="Barretto C."/>
            <person name="Alvarez-Martin P."/>
            <person name="Foata F."/>
            <person name="Renault P."/>
            <person name="Berger B."/>
        </authorList>
    </citation>
    <scope>NUCLEOTIDE SEQUENCE [LARGE SCALE GENOMIC DNA]</scope>
    <source>
        <strain evidence="7 8">K12</strain>
    </source>
</reference>
<keyword evidence="5 6" id="KW-0472">Membrane</keyword>
<feature type="transmembrane region" description="Helical" evidence="6">
    <location>
        <begin position="115"/>
        <end position="133"/>
    </location>
</feature>
<feature type="transmembrane region" description="Helical" evidence="6">
    <location>
        <begin position="231"/>
        <end position="252"/>
    </location>
</feature>
<dbReference type="EMBL" id="ALIF01000001">
    <property type="protein sequence ID" value="EJO16411.1"/>
    <property type="molecule type" value="Genomic_DNA"/>
</dbReference>
<dbReference type="CDD" id="cd13124">
    <property type="entry name" value="MATE_SpoVB_like"/>
    <property type="match status" value="1"/>
</dbReference>
<dbReference type="InterPro" id="IPR002797">
    <property type="entry name" value="Polysacc_synth"/>
</dbReference>
<comment type="subcellular location">
    <subcellularLocation>
        <location evidence="1">Cell membrane</location>
        <topology evidence="1">Multi-pass membrane protein</topology>
    </subcellularLocation>
</comment>